<keyword evidence="1" id="KW-1133">Transmembrane helix</keyword>
<accession>U5MSS8</accession>
<dbReference type="EMBL" id="CP006721">
    <property type="protein sequence ID" value="AGX43645.1"/>
    <property type="molecule type" value="Genomic_DNA"/>
</dbReference>
<evidence type="ECO:0000313" key="3">
    <source>
        <dbReference type="Proteomes" id="UP000017118"/>
    </source>
</evidence>
<name>U5MSS8_CLOSA</name>
<organism evidence="2 3">
    <name type="scientific">Clostridium saccharobutylicum DSM 13864</name>
    <dbReference type="NCBI Taxonomy" id="1345695"/>
    <lineage>
        <taxon>Bacteria</taxon>
        <taxon>Bacillati</taxon>
        <taxon>Bacillota</taxon>
        <taxon>Clostridia</taxon>
        <taxon>Eubacteriales</taxon>
        <taxon>Clostridiaceae</taxon>
        <taxon>Clostridium</taxon>
    </lineage>
</organism>
<dbReference type="PATRIC" id="fig|1345695.10.peg.1884"/>
<dbReference type="KEGG" id="csb:CLSA_c26740"/>
<dbReference type="RefSeq" id="WP_022746793.1">
    <property type="nucleotide sequence ID" value="NC_022571.1"/>
</dbReference>
<keyword evidence="1" id="KW-0812">Transmembrane</keyword>
<dbReference type="HOGENOM" id="CLU_1319081_0_0_9"/>
<gene>
    <name evidence="2" type="ORF">CLSA_c26740</name>
</gene>
<dbReference type="OrthoDB" id="2086052at2"/>
<proteinExistence type="predicted"/>
<protein>
    <submittedName>
        <fullName evidence="2">Uncharacterized protein</fullName>
    </submittedName>
</protein>
<feature type="transmembrane region" description="Helical" evidence="1">
    <location>
        <begin position="6"/>
        <end position="26"/>
    </location>
</feature>
<evidence type="ECO:0000256" key="1">
    <source>
        <dbReference type="SAM" id="Phobius"/>
    </source>
</evidence>
<evidence type="ECO:0000313" key="2">
    <source>
        <dbReference type="EMBL" id="AGX43645.1"/>
    </source>
</evidence>
<sequence length="208" mass="24379">MAKVWEIVLAILTSIGGIGGLIIIIVKFSSNIIAKRLEEKYKLTLNEELEKYKSILNNKTYISKTKFDTEFSIYRELSKAYSEAVKDISILIPSGMAKYPVDEEKRKEYENKLYKTAFSSIVKAQDTLSENVPFISCEMYEQYNEILKLCQIQINVFEDRWNVYYLASQEEKESFSMNDYNRTSEINQKFKKLNENIREYLSTLDVLD</sequence>
<dbReference type="GeneID" id="55475075"/>
<reference evidence="2 3" key="1">
    <citation type="journal article" date="2013" name="Genome Announc.">
        <title>Complete Genome Sequence of the Solvent Producer Clostridium saccharobutylicum NCP262 (DSM 13864).</title>
        <authorList>
            <person name="Poehlein A."/>
            <person name="Hartwich K."/>
            <person name="Krabben P."/>
            <person name="Ehrenreich A."/>
            <person name="Liebl W."/>
            <person name="Durre P."/>
            <person name="Gottschalk G."/>
            <person name="Daniel R."/>
        </authorList>
    </citation>
    <scope>NUCLEOTIDE SEQUENCE [LARGE SCALE GENOMIC DNA]</scope>
    <source>
        <strain evidence="2">DSM 13864</strain>
    </source>
</reference>
<keyword evidence="1" id="KW-0472">Membrane</keyword>
<dbReference type="Proteomes" id="UP000017118">
    <property type="component" value="Chromosome"/>
</dbReference>
<keyword evidence="3" id="KW-1185">Reference proteome</keyword>
<dbReference type="AlphaFoldDB" id="U5MSS8"/>